<dbReference type="Pfam" id="PF13563">
    <property type="entry name" value="2_5_RNA_ligase2"/>
    <property type="match status" value="1"/>
</dbReference>
<evidence type="ECO:0000313" key="1">
    <source>
        <dbReference type="EMBL" id="KAG7575307.1"/>
    </source>
</evidence>
<proteinExistence type="predicted"/>
<gene>
    <name evidence="1" type="ORF">FFLO_00471</name>
</gene>
<protein>
    <submittedName>
        <fullName evidence="1">Uncharacterized protein</fullName>
    </submittedName>
</protein>
<dbReference type="Proteomes" id="UP000812966">
    <property type="component" value="Unassembled WGS sequence"/>
</dbReference>
<organism evidence="1 2">
    <name type="scientific">Filobasidium floriforme</name>
    <dbReference type="NCBI Taxonomy" id="5210"/>
    <lineage>
        <taxon>Eukaryota</taxon>
        <taxon>Fungi</taxon>
        <taxon>Dikarya</taxon>
        <taxon>Basidiomycota</taxon>
        <taxon>Agaricomycotina</taxon>
        <taxon>Tremellomycetes</taxon>
        <taxon>Filobasidiales</taxon>
        <taxon>Filobasidiaceae</taxon>
        <taxon>Filobasidium</taxon>
    </lineage>
</organism>
<dbReference type="SUPFAM" id="SSF55144">
    <property type="entry name" value="LigT-like"/>
    <property type="match status" value="1"/>
</dbReference>
<dbReference type="OrthoDB" id="5364416at2759"/>
<dbReference type="InterPro" id="IPR009097">
    <property type="entry name" value="Cyclic_Pdiesterase"/>
</dbReference>
<dbReference type="AlphaFoldDB" id="A0A8K0JWB3"/>
<comment type="caution">
    <text evidence="1">The sequence shown here is derived from an EMBL/GenBank/DDBJ whole genome shotgun (WGS) entry which is preliminary data.</text>
</comment>
<evidence type="ECO:0000313" key="2">
    <source>
        <dbReference type="Proteomes" id="UP000812966"/>
    </source>
</evidence>
<dbReference type="Gene3D" id="3.90.1140.10">
    <property type="entry name" value="Cyclic phosphodiesterase"/>
    <property type="match status" value="1"/>
</dbReference>
<keyword evidence="2" id="KW-1185">Reference proteome</keyword>
<reference evidence="1" key="1">
    <citation type="submission" date="2020-04" db="EMBL/GenBank/DDBJ databases">
        <title>Analysis of mating type loci in Filobasidium floriforme.</title>
        <authorList>
            <person name="Nowrousian M."/>
        </authorList>
    </citation>
    <scope>NUCLEOTIDE SEQUENCE</scope>
    <source>
        <strain evidence="1">CBS 6242</strain>
    </source>
</reference>
<dbReference type="EMBL" id="JABELV010000005">
    <property type="protein sequence ID" value="KAG7575307.1"/>
    <property type="molecule type" value="Genomic_DNA"/>
</dbReference>
<accession>A0A8K0JWB3</accession>
<name>A0A8K0JWB3_9TREE</name>
<sequence>MPGAPIPRNPLILTLTLDKASHAFLTNLRSKYFPPSRNFLSAHVTLFHAIPPHRINELNQHLNHICATTGGWDVFIGEPKAMGKRGVLVNVRERPSATVENIHHELLTSLNRGVKSNDDRLTDQDARPLGKPHVTILNKAKDEEQVDKCLQEVLKVFEEMKQPGQKNGQQVGRAIGFELWEYMGGPWKPLKAYWLKGEEQHPENEAAKPPN</sequence>